<dbReference type="InterPro" id="IPR010982">
    <property type="entry name" value="Lambda_DNA-bd_dom_sf"/>
</dbReference>
<dbReference type="PROSITE" id="PS50943">
    <property type="entry name" value="HTH_CROC1"/>
    <property type="match status" value="1"/>
</dbReference>
<proteinExistence type="predicted"/>
<dbReference type="EMBL" id="JAXAVV010000013">
    <property type="protein sequence ID" value="MDX8052863.1"/>
    <property type="molecule type" value="Genomic_DNA"/>
</dbReference>
<keyword evidence="3" id="KW-1185">Reference proteome</keyword>
<dbReference type="Pfam" id="PF19054">
    <property type="entry name" value="DUF5753"/>
    <property type="match status" value="1"/>
</dbReference>
<dbReference type="Pfam" id="PF13560">
    <property type="entry name" value="HTH_31"/>
    <property type="match status" value="1"/>
</dbReference>
<dbReference type="Proteomes" id="UP001271792">
    <property type="component" value="Unassembled WGS sequence"/>
</dbReference>
<dbReference type="InterPro" id="IPR043917">
    <property type="entry name" value="DUF5753"/>
</dbReference>
<reference evidence="2 3" key="1">
    <citation type="submission" date="2023-11" db="EMBL/GenBank/DDBJ databases">
        <title>Lentzea sokolovensis, sp. nov., Lentzea kristufkii, sp. nov., and Lentzea miocenensis, sp. nov., rare actinobacteria from Sokolov Coal Basin, Miocene lacustrine sediment, Czech Republic.</title>
        <authorList>
            <person name="Lara A."/>
            <person name="Kotroba L."/>
            <person name="Nouioui I."/>
            <person name="Neumann-Schaal M."/>
            <person name="Mast Y."/>
            <person name="Chronakova A."/>
        </authorList>
    </citation>
    <scope>NUCLEOTIDE SEQUENCE [LARGE SCALE GENOMIC DNA]</scope>
    <source>
        <strain evidence="2 3">BCCO 10_0798</strain>
    </source>
</reference>
<evidence type="ECO:0000259" key="1">
    <source>
        <dbReference type="PROSITE" id="PS50943"/>
    </source>
</evidence>
<dbReference type="RefSeq" id="WP_319986715.1">
    <property type="nucleotide sequence ID" value="NZ_JAXAVV010000013.1"/>
</dbReference>
<organism evidence="2 3">
    <name type="scientific">Lentzea kristufekii</name>
    <dbReference type="NCBI Taxonomy" id="3095430"/>
    <lineage>
        <taxon>Bacteria</taxon>
        <taxon>Bacillati</taxon>
        <taxon>Actinomycetota</taxon>
        <taxon>Actinomycetes</taxon>
        <taxon>Pseudonocardiales</taxon>
        <taxon>Pseudonocardiaceae</taxon>
        <taxon>Lentzea</taxon>
    </lineage>
</organism>
<name>A0ABU4TX19_9PSEU</name>
<feature type="domain" description="HTH cro/C1-type" evidence="1">
    <location>
        <begin position="24"/>
        <end position="75"/>
    </location>
</feature>
<dbReference type="SUPFAM" id="SSF47413">
    <property type="entry name" value="lambda repressor-like DNA-binding domains"/>
    <property type="match status" value="1"/>
</dbReference>
<accession>A0ABU4TX19</accession>
<evidence type="ECO:0000313" key="3">
    <source>
        <dbReference type="Proteomes" id="UP001271792"/>
    </source>
</evidence>
<evidence type="ECO:0000313" key="2">
    <source>
        <dbReference type="EMBL" id="MDX8052863.1"/>
    </source>
</evidence>
<sequence>MAQKLTGGKASLEVRALSRSVLGWRHIRGWSLAELGELVGFSAATLSQITRAVIRPSPSDVLKIGAACRAPDDEIELCVRVAQRANDPQMWDRINGDAWARLAWTPWDVMAEANELLIVATDVLPELLRTNAYHEVLCKSGAATNGLDLGLQQSVLARLDMDAKEAARPGSHGPLRVRLLVTEAVLTSSVGGARTMIEQLGHLEDLTGQTGFDLAIVDGDAGPYFGHHQSFTVVRFRAPRFDDVVLTRTLHGGDTWLESAAECAPYERVLLVLNDVVRTREESAHWVSQASLALHEPLPDNNSHCRPPTTTVQAGT</sequence>
<comment type="caution">
    <text evidence="2">The sequence shown here is derived from an EMBL/GenBank/DDBJ whole genome shotgun (WGS) entry which is preliminary data.</text>
</comment>
<protein>
    <submittedName>
        <fullName evidence="2">Scr1 family TA system antitoxin-like transcriptional regulator</fullName>
    </submittedName>
</protein>
<dbReference type="Gene3D" id="1.10.260.40">
    <property type="entry name" value="lambda repressor-like DNA-binding domains"/>
    <property type="match status" value="1"/>
</dbReference>
<gene>
    <name evidence="2" type="ORF">SK571_26090</name>
</gene>
<dbReference type="InterPro" id="IPR001387">
    <property type="entry name" value="Cro/C1-type_HTH"/>
</dbReference>
<dbReference type="SMART" id="SM00530">
    <property type="entry name" value="HTH_XRE"/>
    <property type="match status" value="1"/>
</dbReference>
<dbReference type="CDD" id="cd00093">
    <property type="entry name" value="HTH_XRE"/>
    <property type="match status" value="1"/>
</dbReference>